<dbReference type="SUPFAM" id="SSF57701">
    <property type="entry name" value="Zn2/Cys6 DNA-binding domain"/>
    <property type="match status" value="1"/>
</dbReference>
<dbReference type="GO" id="GO:0006351">
    <property type="term" value="P:DNA-templated transcription"/>
    <property type="evidence" value="ECO:0007669"/>
    <property type="project" value="InterPro"/>
</dbReference>
<dbReference type="PROSITE" id="PS50048">
    <property type="entry name" value="ZN2_CY6_FUNGAL_2"/>
    <property type="match status" value="1"/>
</dbReference>
<dbReference type="STRING" id="503106.A0A218Z1P3"/>
<dbReference type="AlphaFoldDB" id="A0A218Z1P3"/>
<proteinExistence type="predicted"/>
<dbReference type="GO" id="GO:0003677">
    <property type="term" value="F:DNA binding"/>
    <property type="evidence" value="ECO:0007669"/>
    <property type="project" value="InterPro"/>
</dbReference>
<dbReference type="CDD" id="cd12148">
    <property type="entry name" value="fungal_TF_MHR"/>
    <property type="match status" value="1"/>
</dbReference>
<comment type="caution">
    <text evidence="8">The sequence shown here is derived from an EMBL/GenBank/DDBJ whole genome shotgun (WGS) entry which is preliminary data.</text>
</comment>
<dbReference type="GO" id="GO:0005634">
    <property type="term" value="C:nucleus"/>
    <property type="evidence" value="ECO:0007669"/>
    <property type="project" value="UniProtKB-SubCell"/>
</dbReference>
<dbReference type="InterPro" id="IPR050815">
    <property type="entry name" value="TF_fung"/>
</dbReference>
<keyword evidence="5" id="KW-0539">Nucleus</keyword>
<dbReference type="InParanoid" id="A0A218Z1P3"/>
<name>A0A218Z1P3_9HELO</name>
<evidence type="ECO:0000256" key="3">
    <source>
        <dbReference type="ARBA" id="ARBA00023015"/>
    </source>
</evidence>
<organism evidence="8 9">
    <name type="scientific">Diplocarpon coronariae</name>
    <dbReference type="NCBI Taxonomy" id="2795749"/>
    <lineage>
        <taxon>Eukaryota</taxon>
        <taxon>Fungi</taxon>
        <taxon>Dikarya</taxon>
        <taxon>Ascomycota</taxon>
        <taxon>Pezizomycotina</taxon>
        <taxon>Leotiomycetes</taxon>
        <taxon>Helotiales</taxon>
        <taxon>Drepanopezizaceae</taxon>
        <taxon>Diplocarpon</taxon>
    </lineage>
</organism>
<keyword evidence="9" id="KW-1185">Reference proteome</keyword>
<dbReference type="PANTHER" id="PTHR47338">
    <property type="entry name" value="ZN(II)2CYS6 TRANSCRIPTION FACTOR (EUROFUNG)-RELATED"/>
    <property type="match status" value="1"/>
</dbReference>
<dbReference type="GO" id="GO:0008270">
    <property type="term" value="F:zinc ion binding"/>
    <property type="evidence" value="ECO:0007669"/>
    <property type="project" value="InterPro"/>
</dbReference>
<evidence type="ECO:0000313" key="8">
    <source>
        <dbReference type="EMBL" id="OWP01959.1"/>
    </source>
</evidence>
<accession>A0A218Z1P3</accession>
<evidence type="ECO:0000259" key="7">
    <source>
        <dbReference type="PROSITE" id="PS50048"/>
    </source>
</evidence>
<sequence>MSSERPAKRIRQACEPCRRKKSRCPGEKPVCSHCARLQQSCGYADAGDNEHEHDQEKGLELEPNVNVNLNRNANPDLNPDLPTWPQRGLSEAVGMGAVEGRLEDRLHYLESQLADVLVNQATLMRSVSHQVFESTSSASNQVVEPPKAVRHVQPSLGQLSDSSLPSWEVILGAAQTYLNYCDCQPLPLFQRSNFLLTLKDRQPEVVYSILALASRFISNNVPCNDQARLISGYVEAARTINSKKLFEGAVDLSTIQSMCLLTLVDFTDGHTRRASIHSSQAMSLAQNAGLASESPHALPEQEREERRRCFWSLFLLKRLHGADFMILDFSAEDNFPWYPESASEPSPAGRRLSPAQDGGQGSDKGIVAYAIQLSEVWFKITRYARRRGKPSCLPPWSSQSEYATILAHQMDFETRMPFVHRFEPAKFSQRSVEHLNSNRDYWGPWLFIQFLYHTNLCLLNHPLLISLRLRDFKCVIPEIFLQHSSDLISSHASWILNLMEMLEAKPFKVTDPFLGHCVAIIATIYLQESFSEDAETRREKQDSFERCLKFIRGFGDQWPHLGRIANKLQRLAETVSSTYVASEEPTRQNRKLLIDLGQFFEVLEYSCSSELPGSARQLFGPSLHSSFGGSRRTEMAQTSVLPQPTRVERQEFGKTPTPNTAHATGPLEHPSLLSSGPGSAVTAPPVYSDDELAVLAESFFHQRHEFDGSANWWQSMSMDAI</sequence>
<dbReference type="PROSITE" id="PS00463">
    <property type="entry name" value="ZN2_CY6_FUNGAL_1"/>
    <property type="match status" value="1"/>
</dbReference>
<dbReference type="GO" id="GO:0000981">
    <property type="term" value="F:DNA-binding transcription factor activity, RNA polymerase II-specific"/>
    <property type="evidence" value="ECO:0007669"/>
    <property type="project" value="InterPro"/>
</dbReference>
<evidence type="ECO:0000256" key="6">
    <source>
        <dbReference type="SAM" id="MobiDB-lite"/>
    </source>
</evidence>
<protein>
    <submittedName>
        <fullName evidence="8">C6 transcription factor</fullName>
    </submittedName>
</protein>
<keyword evidence="2" id="KW-0479">Metal-binding</keyword>
<dbReference type="Pfam" id="PF00172">
    <property type="entry name" value="Zn_clus"/>
    <property type="match status" value="1"/>
</dbReference>
<evidence type="ECO:0000256" key="4">
    <source>
        <dbReference type="ARBA" id="ARBA00023163"/>
    </source>
</evidence>
<evidence type="ECO:0000256" key="1">
    <source>
        <dbReference type="ARBA" id="ARBA00004123"/>
    </source>
</evidence>
<dbReference type="SMART" id="SM00066">
    <property type="entry name" value="GAL4"/>
    <property type="match status" value="1"/>
</dbReference>
<dbReference type="EMBL" id="MZNU01000253">
    <property type="protein sequence ID" value="OWP01959.1"/>
    <property type="molecule type" value="Genomic_DNA"/>
</dbReference>
<dbReference type="InterPro" id="IPR001138">
    <property type="entry name" value="Zn2Cys6_DnaBD"/>
</dbReference>
<feature type="region of interest" description="Disordered" evidence="6">
    <location>
        <begin position="627"/>
        <end position="682"/>
    </location>
</feature>
<evidence type="ECO:0000313" key="9">
    <source>
        <dbReference type="Proteomes" id="UP000242519"/>
    </source>
</evidence>
<keyword evidence="3" id="KW-0805">Transcription regulation</keyword>
<dbReference type="InterPro" id="IPR007219">
    <property type="entry name" value="XnlR_reg_dom"/>
</dbReference>
<evidence type="ECO:0000256" key="5">
    <source>
        <dbReference type="ARBA" id="ARBA00023242"/>
    </source>
</evidence>
<dbReference type="CDD" id="cd00067">
    <property type="entry name" value="GAL4"/>
    <property type="match status" value="1"/>
</dbReference>
<feature type="domain" description="Zn(2)-C6 fungal-type" evidence="7">
    <location>
        <begin position="13"/>
        <end position="43"/>
    </location>
</feature>
<dbReference type="PANTHER" id="PTHR47338:SF9">
    <property type="entry name" value="ZN(II)2CYS6 TRANSCRIPTION FACTOR (EUROFUNG)"/>
    <property type="match status" value="1"/>
</dbReference>
<dbReference type="Pfam" id="PF04082">
    <property type="entry name" value="Fungal_trans"/>
    <property type="match status" value="1"/>
</dbReference>
<dbReference type="OrthoDB" id="424974at2759"/>
<reference evidence="8 9" key="1">
    <citation type="submission" date="2017-04" db="EMBL/GenBank/DDBJ databases">
        <title>Draft genome sequence of Marssonina coronaria NL1: causal agent of apple blotch.</title>
        <authorList>
            <person name="Cheng Q."/>
        </authorList>
    </citation>
    <scope>NUCLEOTIDE SEQUENCE [LARGE SCALE GENOMIC DNA]</scope>
    <source>
        <strain evidence="8 9">NL1</strain>
    </source>
</reference>
<dbReference type="Proteomes" id="UP000242519">
    <property type="component" value="Unassembled WGS sequence"/>
</dbReference>
<feature type="region of interest" description="Disordered" evidence="6">
    <location>
        <begin position="340"/>
        <end position="360"/>
    </location>
</feature>
<dbReference type="InterPro" id="IPR036864">
    <property type="entry name" value="Zn2-C6_fun-type_DNA-bd_sf"/>
</dbReference>
<keyword evidence="4" id="KW-0804">Transcription</keyword>
<dbReference type="Gene3D" id="4.10.240.10">
    <property type="entry name" value="Zn(2)-C6 fungal-type DNA-binding domain"/>
    <property type="match status" value="1"/>
</dbReference>
<comment type="subcellular location">
    <subcellularLocation>
        <location evidence="1">Nucleus</location>
    </subcellularLocation>
</comment>
<gene>
    <name evidence="8" type="ORF">B2J93_4585</name>
</gene>
<evidence type="ECO:0000256" key="2">
    <source>
        <dbReference type="ARBA" id="ARBA00022723"/>
    </source>
</evidence>